<keyword evidence="4 13" id="KW-1003">Cell membrane</keyword>
<dbReference type="PRINTS" id="PR01534">
    <property type="entry name" value="VOMERONASL1R"/>
</dbReference>
<dbReference type="SUPFAM" id="SSF81321">
    <property type="entry name" value="Family A G protein-coupled receptor-like"/>
    <property type="match status" value="1"/>
</dbReference>
<dbReference type="Proteomes" id="UP000710432">
    <property type="component" value="Unassembled WGS sequence"/>
</dbReference>
<proteinExistence type="inferred from homology"/>
<dbReference type="AlphaFoldDB" id="A0A8J6GAE9"/>
<feature type="transmembrane region" description="Helical" evidence="13">
    <location>
        <begin position="182"/>
        <end position="207"/>
    </location>
</feature>
<evidence type="ECO:0000256" key="3">
    <source>
        <dbReference type="ARBA" id="ARBA00010663"/>
    </source>
</evidence>
<evidence type="ECO:0000256" key="5">
    <source>
        <dbReference type="ARBA" id="ARBA00022507"/>
    </source>
</evidence>
<dbReference type="EMBL" id="JAATJU010022899">
    <property type="protein sequence ID" value="KAH0509441.1"/>
    <property type="molecule type" value="Genomic_DNA"/>
</dbReference>
<feature type="transmembrane region" description="Helical" evidence="13">
    <location>
        <begin position="128"/>
        <end position="147"/>
    </location>
</feature>
<dbReference type="Pfam" id="PF03402">
    <property type="entry name" value="V1R"/>
    <property type="match status" value="1"/>
</dbReference>
<dbReference type="InterPro" id="IPR004072">
    <property type="entry name" value="Vmron_rcpt_1"/>
</dbReference>
<keyword evidence="12 13" id="KW-0807">Transducer</keyword>
<dbReference type="GO" id="GO:0005886">
    <property type="term" value="C:plasma membrane"/>
    <property type="evidence" value="ECO:0007669"/>
    <property type="project" value="UniProtKB-SubCell"/>
</dbReference>
<keyword evidence="5 13" id="KW-0589">Pheromone response</keyword>
<comment type="function">
    <text evidence="1">Putative pheromone receptor.</text>
</comment>
<keyword evidence="9 13" id="KW-0472">Membrane</keyword>
<evidence type="ECO:0000256" key="9">
    <source>
        <dbReference type="ARBA" id="ARBA00023136"/>
    </source>
</evidence>
<name>A0A8J6GAE9_MICOH</name>
<reference evidence="14" key="1">
    <citation type="submission" date="2020-03" db="EMBL/GenBank/DDBJ databases">
        <title>Studies in the Genomics of Life Span.</title>
        <authorList>
            <person name="Glass D."/>
        </authorList>
    </citation>
    <scope>NUCLEOTIDE SEQUENCE</scope>
    <source>
        <strain evidence="14">LTLLF</strain>
        <tissue evidence="14">Muscle</tissue>
    </source>
</reference>
<organism evidence="14 15">
    <name type="scientific">Microtus ochrogaster</name>
    <name type="common">Prairie vole</name>
    <dbReference type="NCBI Taxonomy" id="79684"/>
    <lineage>
        <taxon>Eukaryota</taxon>
        <taxon>Metazoa</taxon>
        <taxon>Chordata</taxon>
        <taxon>Craniata</taxon>
        <taxon>Vertebrata</taxon>
        <taxon>Euteleostomi</taxon>
        <taxon>Mammalia</taxon>
        <taxon>Eutheria</taxon>
        <taxon>Euarchontoglires</taxon>
        <taxon>Glires</taxon>
        <taxon>Rodentia</taxon>
        <taxon>Myomorpha</taxon>
        <taxon>Muroidea</taxon>
        <taxon>Cricetidae</taxon>
        <taxon>Arvicolinae</taxon>
        <taxon>Microtus</taxon>
    </lineage>
</organism>
<comment type="subcellular location">
    <subcellularLocation>
        <location evidence="2 13">Cell membrane</location>
        <topology evidence="2 13">Multi-pass membrane protein</topology>
    </subcellularLocation>
</comment>
<keyword evidence="8 13" id="KW-0297">G-protein coupled receptor</keyword>
<keyword evidence="6 13" id="KW-0812">Transmembrane</keyword>
<dbReference type="GO" id="GO:0019236">
    <property type="term" value="P:response to pheromone"/>
    <property type="evidence" value="ECO:0007669"/>
    <property type="project" value="UniProtKB-KW"/>
</dbReference>
<keyword evidence="10 13" id="KW-0675">Receptor</keyword>
<keyword evidence="11" id="KW-0325">Glycoprotein</keyword>
<dbReference type="GO" id="GO:0016503">
    <property type="term" value="F:pheromone receptor activity"/>
    <property type="evidence" value="ECO:0007669"/>
    <property type="project" value="InterPro"/>
</dbReference>
<evidence type="ECO:0000256" key="10">
    <source>
        <dbReference type="ARBA" id="ARBA00023170"/>
    </source>
</evidence>
<feature type="transmembrane region" description="Helical" evidence="13">
    <location>
        <begin position="6"/>
        <end position="33"/>
    </location>
</feature>
<protein>
    <recommendedName>
        <fullName evidence="13">Vomeronasal type-1 receptor</fullName>
    </recommendedName>
</protein>
<evidence type="ECO:0000256" key="11">
    <source>
        <dbReference type="ARBA" id="ARBA00023180"/>
    </source>
</evidence>
<keyword evidence="7 13" id="KW-1133">Transmembrane helix</keyword>
<comment type="similarity">
    <text evidence="3 13">Belongs to the G-protein coupled receptor 1 family.</text>
</comment>
<dbReference type="PANTHER" id="PTHR24062">
    <property type="entry name" value="VOMERONASAL TYPE-1 RECEPTOR"/>
    <property type="match status" value="1"/>
</dbReference>
<gene>
    <name evidence="14" type="ORF">LTLLF_105070</name>
</gene>
<evidence type="ECO:0000256" key="8">
    <source>
        <dbReference type="ARBA" id="ARBA00023040"/>
    </source>
</evidence>
<evidence type="ECO:0000256" key="12">
    <source>
        <dbReference type="ARBA" id="ARBA00023224"/>
    </source>
</evidence>
<accession>A0A8J6GAE9</accession>
<evidence type="ECO:0000256" key="13">
    <source>
        <dbReference type="RuleBase" id="RU364061"/>
    </source>
</evidence>
<evidence type="ECO:0000256" key="1">
    <source>
        <dbReference type="ARBA" id="ARBA00003878"/>
    </source>
</evidence>
<evidence type="ECO:0000256" key="7">
    <source>
        <dbReference type="ARBA" id="ARBA00022989"/>
    </source>
</evidence>
<comment type="caution">
    <text evidence="13">Lacks conserved residue(s) required for the propagation of feature annotation.</text>
</comment>
<evidence type="ECO:0000256" key="6">
    <source>
        <dbReference type="ARBA" id="ARBA00022692"/>
    </source>
</evidence>
<evidence type="ECO:0000256" key="4">
    <source>
        <dbReference type="ARBA" id="ARBA00022475"/>
    </source>
</evidence>
<sequence>MRNGEMAVGIIFLIQTVAGVSGNSYLVYNYLLLYFKEHQLKAKDLILMHLTLSNFLTLFCKGVPQTMVVFGVKCFPNDSGYKLLFYFHRVGRGVSFGSICLSSVFQAITIRPRHSSWAGIKIKAPQFIIPYIYLTWILSLLVNIDILEHMTGSLCNTNFTHPKDLIHYSSFPWEEPGEMLHVIYMTVPDAVCMALMLWASSSMVLILHRHKQRMQRMPRIRSSSRSSPEMRATRTILLLPLSAHKTWLQFIHALLYLDRKQKILPNFIINM</sequence>
<evidence type="ECO:0000313" key="15">
    <source>
        <dbReference type="Proteomes" id="UP000710432"/>
    </source>
</evidence>
<dbReference type="FunFam" id="1.20.1070.10:FF:000033">
    <property type="entry name" value="Vomeronasal type-1 receptor"/>
    <property type="match status" value="1"/>
</dbReference>
<dbReference type="Gene3D" id="1.20.1070.10">
    <property type="entry name" value="Rhodopsin 7-helix transmembrane proteins"/>
    <property type="match status" value="1"/>
</dbReference>
<evidence type="ECO:0000313" key="14">
    <source>
        <dbReference type="EMBL" id="KAH0509441.1"/>
    </source>
</evidence>
<comment type="caution">
    <text evidence="14">The sequence shown here is derived from an EMBL/GenBank/DDBJ whole genome shotgun (WGS) entry which is preliminary data.</text>
</comment>
<evidence type="ECO:0000256" key="2">
    <source>
        <dbReference type="ARBA" id="ARBA00004651"/>
    </source>
</evidence>